<feature type="region of interest" description="Disordered" evidence="1">
    <location>
        <begin position="1"/>
        <end position="37"/>
    </location>
</feature>
<comment type="caution">
    <text evidence="2">The sequence shown here is derived from an EMBL/GenBank/DDBJ whole genome shotgun (WGS) entry which is preliminary data.</text>
</comment>
<name>A0A5B7GPQ3_PORTR</name>
<organism evidence="2 3">
    <name type="scientific">Portunus trituberculatus</name>
    <name type="common">Swimming crab</name>
    <name type="synonym">Neptunus trituberculatus</name>
    <dbReference type="NCBI Taxonomy" id="210409"/>
    <lineage>
        <taxon>Eukaryota</taxon>
        <taxon>Metazoa</taxon>
        <taxon>Ecdysozoa</taxon>
        <taxon>Arthropoda</taxon>
        <taxon>Crustacea</taxon>
        <taxon>Multicrustacea</taxon>
        <taxon>Malacostraca</taxon>
        <taxon>Eumalacostraca</taxon>
        <taxon>Eucarida</taxon>
        <taxon>Decapoda</taxon>
        <taxon>Pleocyemata</taxon>
        <taxon>Brachyura</taxon>
        <taxon>Eubrachyura</taxon>
        <taxon>Portunoidea</taxon>
        <taxon>Portunidae</taxon>
        <taxon>Portuninae</taxon>
        <taxon>Portunus</taxon>
    </lineage>
</organism>
<evidence type="ECO:0000313" key="3">
    <source>
        <dbReference type="Proteomes" id="UP000324222"/>
    </source>
</evidence>
<sequence length="104" mass="11608">MDVPQSTLPGHGQNDDDSNAESYQSNEDNAEEATVERTAGLAITQTARLTASHLTVFVPRNIVRPLGRYIDKFLGRLQNCSSLETFVKQGFTVLFKCAYRPYKP</sequence>
<gene>
    <name evidence="2" type="ORF">E2C01_056204</name>
</gene>
<dbReference type="Proteomes" id="UP000324222">
    <property type="component" value="Unassembled WGS sequence"/>
</dbReference>
<reference evidence="2 3" key="1">
    <citation type="submission" date="2019-05" db="EMBL/GenBank/DDBJ databases">
        <title>Another draft genome of Portunus trituberculatus and its Hox gene families provides insights of decapod evolution.</title>
        <authorList>
            <person name="Jeong J.-H."/>
            <person name="Song I."/>
            <person name="Kim S."/>
            <person name="Choi T."/>
            <person name="Kim D."/>
            <person name="Ryu S."/>
            <person name="Kim W."/>
        </authorList>
    </citation>
    <scope>NUCLEOTIDE SEQUENCE [LARGE SCALE GENOMIC DNA]</scope>
    <source>
        <tissue evidence="2">Muscle</tissue>
    </source>
</reference>
<protein>
    <submittedName>
        <fullName evidence="2">Uncharacterized protein</fullName>
    </submittedName>
</protein>
<accession>A0A5B7GPQ3</accession>
<evidence type="ECO:0000256" key="1">
    <source>
        <dbReference type="SAM" id="MobiDB-lite"/>
    </source>
</evidence>
<proteinExistence type="predicted"/>
<keyword evidence="3" id="KW-1185">Reference proteome</keyword>
<evidence type="ECO:0000313" key="2">
    <source>
        <dbReference type="EMBL" id="MPC62121.1"/>
    </source>
</evidence>
<dbReference type="AlphaFoldDB" id="A0A5B7GPQ3"/>
<dbReference type="EMBL" id="VSRR010019312">
    <property type="protein sequence ID" value="MPC62121.1"/>
    <property type="molecule type" value="Genomic_DNA"/>
</dbReference>